<keyword evidence="7" id="KW-0238">DNA-binding</keyword>
<dbReference type="GO" id="GO:0043138">
    <property type="term" value="F:3'-5' DNA helicase activity"/>
    <property type="evidence" value="ECO:0007669"/>
    <property type="project" value="UniProtKB-EC"/>
</dbReference>
<dbReference type="GO" id="GO:0000724">
    <property type="term" value="P:double-strand break repair via homologous recombination"/>
    <property type="evidence" value="ECO:0007669"/>
    <property type="project" value="TreeGrafter"/>
</dbReference>
<feature type="compositionally biased region" description="Basic residues" evidence="13">
    <location>
        <begin position="682"/>
        <end position="703"/>
    </location>
</feature>
<feature type="compositionally biased region" description="Polar residues" evidence="13">
    <location>
        <begin position="603"/>
        <end position="627"/>
    </location>
</feature>
<dbReference type="PROSITE" id="PS51194">
    <property type="entry name" value="HELICASE_CTER"/>
    <property type="match status" value="1"/>
</dbReference>
<dbReference type="GO" id="GO:0005634">
    <property type="term" value="C:nucleus"/>
    <property type="evidence" value="ECO:0007669"/>
    <property type="project" value="UniProtKB-SubCell"/>
</dbReference>
<dbReference type="InterPro" id="IPR002464">
    <property type="entry name" value="DNA/RNA_helicase_DEAH_CS"/>
</dbReference>
<feature type="compositionally biased region" description="Low complexity" evidence="13">
    <location>
        <begin position="704"/>
        <end position="719"/>
    </location>
</feature>
<evidence type="ECO:0000256" key="5">
    <source>
        <dbReference type="ARBA" id="ARBA00022806"/>
    </source>
</evidence>
<dbReference type="InterPro" id="IPR001650">
    <property type="entry name" value="Helicase_C-like"/>
</dbReference>
<comment type="catalytic activity">
    <reaction evidence="11">
        <text>ATP + H2O = ADP + phosphate + H(+)</text>
        <dbReference type="Rhea" id="RHEA:13065"/>
        <dbReference type="ChEBI" id="CHEBI:15377"/>
        <dbReference type="ChEBI" id="CHEBI:15378"/>
        <dbReference type="ChEBI" id="CHEBI:30616"/>
        <dbReference type="ChEBI" id="CHEBI:43474"/>
        <dbReference type="ChEBI" id="CHEBI:456216"/>
    </reaction>
</comment>
<dbReference type="GO" id="GO:0005694">
    <property type="term" value="C:chromosome"/>
    <property type="evidence" value="ECO:0007669"/>
    <property type="project" value="TreeGrafter"/>
</dbReference>
<keyword evidence="3 11" id="KW-0547">Nucleotide-binding</keyword>
<dbReference type="InterPro" id="IPR032284">
    <property type="entry name" value="RecQ_Zn-bd"/>
</dbReference>
<evidence type="ECO:0000256" key="4">
    <source>
        <dbReference type="ARBA" id="ARBA00022801"/>
    </source>
</evidence>
<dbReference type="GO" id="GO:0003677">
    <property type="term" value="F:DNA binding"/>
    <property type="evidence" value="ECO:0007669"/>
    <property type="project" value="UniProtKB-KW"/>
</dbReference>
<dbReference type="Gene3D" id="3.40.50.300">
    <property type="entry name" value="P-loop containing nucleotide triphosphate hydrolases"/>
    <property type="match status" value="2"/>
</dbReference>
<feature type="region of interest" description="Disordered" evidence="13">
    <location>
        <begin position="603"/>
        <end position="628"/>
    </location>
</feature>
<dbReference type="Pfam" id="PF00271">
    <property type="entry name" value="Helicase_C"/>
    <property type="match status" value="1"/>
</dbReference>
<protein>
    <recommendedName>
        <fullName evidence="11">ATP-dependent DNA helicase</fullName>
        <ecNumber evidence="11">5.6.2.4</ecNumber>
    </recommendedName>
</protein>
<reference evidence="16" key="1">
    <citation type="submission" date="2015-04" db="EMBL/GenBank/DDBJ databases">
        <title>The genome sequence of the plant pathogenic Rhizarian Plasmodiophora brassicae reveals insights in its biotrophic life cycle and the origin of chitin synthesis.</title>
        <authorList>
            <person name="Schwelm A."/>
            <person name="Fogelqvist J."/>
            <person name="Knaust A."/>
            <person name="Julke S."/>
            <person name="Lilja T."/>
            <person name="Dhandapani V."/>
            <person name="Bonilla-Rosso G."/>
            <person name="Karlsson M."/>
            <person name="Shevchenko A."/>
            <person name="Choi S.R."/>
            <person name="Kim H.G."/>
            <person name="Park J.Y."/>
            <person name="Lim Y.P."/>
            <person name="Ludwig-Muller J."/>
            <person name="Dixelius C."/>
        </authorList>
    </citation>
    <scope>NUCLEOTIDE SEQUENCE</scope>
    <source>
        <tissue evidence="16">Potato root galls</tissue>
    </source>
</reference>
<comment type="subcellular location">
    <subcellularLocation>
        <location evidence="11">Nucleus</location>
    </subcellularLocation>
</comment>
<evidence type="ECO:0000256" key="3">
    <source>
        <dbReference type="ARBA" id="ARBA00022741"/>
    </source>
</evidence>
<feature type="region of interest" description="Disordered" evidence="13">
    <location>
        <begin position="678"/>
        <end position="746"/>
    </location>
</feature>
<dbReference type="InterPro" id="IPR014001">
    <property type="entry name" value="Helicase_ATP-bd"/>
</dbReference>
<evidence type="ECO:0000259" key="15">
    <source>
        <dbReference type="PROSITE" id="PS51194"/>
    </source>
</evidence>
<dbReference type="PROSITE" id="PS51192">
    <property type="entry name" value="HELICASE_ATP_BIND_1"/>
    <property type="match status" value="1"/>
</dbReference>
<dbReference type="InterPro" id="IPR027417">
    <property type="entry name" value="P-loop_NTPase"/>
</dbReference>
<evidence type="ECO:0000256" key="7">
    <source>
        <dbReference type="ARBA" id="ARBA00023125"/>
    </source>
</evidence>
<accession>A0A0H5QI29</accession>
<evidence type="ECO:0000313" key="16">
    <source>
        <dbReference type="EMBL" id="CRZ00986.1"/>
    </source>
</evidence>
<evidence type="ECO:0000256" key="9">
    <source>
        <dbReference type="ARBA" id="ARBA00023242"/>
    </source>
</evidence>
<dbReference type="Pfam" id="PF00270">
    <property type="entry name" value="DEAD"/>
    <property type="match status" value="1"/>
</dbReference>
<dbReference type="SUPFAM" id="SSF52540">
    <property type="entry name" value="P-loop containing nucleoside triphosphate hydrolases"/>
    <property type="match status" value="1"/>
</dbReference>
<dbReference type="NCBIfam" id="TIGR00614">
    <property type="entry name" value="recQ_fam"/>
    <property type="match status" value="1"/>
</dbReference>
<keyword evidence="2" id="KW-0479">Metal-binding</keyword>
<dbReference type="EMBL" id="HACM01000544">
    <property type="protein sequence ID" value="CRZ00986.1"/>
    <property type="molecule type" value="Transcribed_RNA"/>
</dbReference>
<keyword evidence="12" id="KW-0175">Coiled coil</keyword>
<evidence type="ECO:0000256" key="8">
    <source>
        <dbReference type="ARBA" id="ARBA00023235"/>
    </source>
</evidence>
<evidence type="ECO:0000256" key="11">
    <source>
        <dbReference type="RuleBase" id="RU364117"/>
    </source>
</evidence>
<dbReference type="InterPro" id="IPR004589">
    <property type="entry name" value="DNA_helicase_ATP-dep_RecQ"/>
</dbReference>
<evidence type="ECO:0000256" key="12">
    <source>
        <dbReference type="SAM" id="Coils"/>
    </source>
</evidence>
<dbReference type="SMART" id="SM00487">
    <property type="entry name" value="DEXDc"/>
    <property type="match status" value="1"/>
</dbReference>
<feature type="domain" description="Helicase C-terminal" evidence="15">
    <location>
        <begin position="311"/>
        <end position="455"/>
    </location>
</feature>
<dbReference type="PANTHER" id="PTHR13710:SF105">
    <property type="entry name" value="ATP-DEPENDENT DNA HELICASE Q1"/>
    <property type="match status" value="1"/>
</dbReference>
<dbReference type="Pfam" id="PF16124">
    <property type="entry name" value="RecQ_Zn_bind"/>
    <property type="match status" value="1"/>
</dbReference>
<dbReference type="PANTHER" id="PTHR13710">
    <property type="entry name" value="DNA HELICASE RECQ FAMILY MEMBER"/>
    <property type="match status" value="1"/>
</dbReference>
<organism evidence="16">
    <name type="scientific">Spongospora subterranea</name>
    <dbReference type="NCBI Taxonomy" id="70186"/>
    <lineage>
        <taxon>Eukaryota</taxon>
        <taxon>Sar</taxon>
        <taxon>Rhizaria</taxon>
        <taxon>Endomyxa</taxon>
        <taxon>Phytomyxea</taxon>
        <taxon>Plasmodiophorida</taxon>
        <taxon>Plasmodiophoridae</taxon>
        <taxon>Spongospora</taxon>
    </lineage>
</organism>
<sequence>MSNLVDLTSDDDIDDNSKEKELIRRELLQLKDEIYVRQCRIADLEQLLKEYVQAENRKTQEKNQLQFTRTDGVISTYPWSKILEETRIHKFHILYWRPMQKEICDCVLSGIDCMVFLPAGSGKSLCFQLPALLYPNRLTLVISPLIALMHDQVNQLQALDIRAARLGSDTSKESSSYIYESIGQGSLSLLYVSPELLIKSKTLQRHLSTACGQGKLARIVIDEAHCCSQWGHDFRPDYRKLSMLRRLYPDICITALTATADDKTANDIRTILCLLPNTVIFRQSCDRPNIFYQVQMKPKNASELGSQIASLVSEDPRFIQGSGIIYALSKKDCESICSNLIDLGISCACYHAGLDSNIRESVYSQWQSNAIQIVVATIAFGMGVSKADVRFVIHQSISKSLSGYYQESGRAGRDRQPAVSVIYYSPQDALRIAAMGVEGHNNELQLIEMLGFCLDLRTCRHVLLERHFGESSLPDSCGKYCDNCLRDPNTLTRVELTDSVQKLLAELRSSKQCMTIKQLSDAWRGIGSEELKFPPHVLLDKKTFSTMDCQKILLHLAVSGLLSFHYVALRYAVQAYLKYNECGLPLRPPYIITFVKNSKSANAQPSTANSIGGTQQVVQPAASSSDVTGDAIVPDEAPVKEMSNGINSPRHGLIASEDDKCLVNLMASDSDSCAPIFSLSTPKHRTPVSAKQHRPASARRRSKATAASSSRRSSAGSLSGNKRPISSDHSSESTLATANSSDFESS</sequence>
<evidence type="ECO:0000256" key="6">
    <source>
        <dbReference type="ARBA" id="ARBA00022840"/>
    </source>
</evidence>
<dbReference type="InterPro" id="IPR036388">
    <property type="entry name" value="WH-like_DNA-bd_sf"/>
</dbReference>
<dbReference type="CDD" id="cd17920">
    <property type="entry name" value="DEXHc_RecQ"/>
    <property type="match status" value="1"/>
</dbReference>
<feature type="compositionally biased region" description="Polar residues" evidence="13">
    <location>
        <begin position="732"/>
        <end position="746"/>
    </location>
</feature>
<comment type="similarity">
    <text evidence="1 11">Belongs to the helicase family. RecQ subfamily.</text>
</comment>
<dbReference type="SMART" id="SM00490">
    <property type="entry name" value="HELICc"/>
    <property type="match status" value="1"/>
</dbReference>
<keyword evidence="6 11" id="KW-0067">ATP-binding</keyword>
<feature type="domain" description="Helicase ATP-binding" evidence="14">
    <location>
        <begin position="104"/>
        <end position="278"/>
    </location>
</feature>
<dbReference type="PROSITE" id="PS00690">
    <property type="entry name" value="DEAH_ATP_HELICASE"/>
    <property type="match status" value="1"/>
</dbReference>
<evidence type="ECO:0000256" key="2">
    <source>
        <dbReference type="ARBA" id="ARBA00022723"/>
    </source>
</evidence>
<comment type="catalytic activity">
    <reaction evidence="10 11">
        <text>Couples ATP hydrolysis with the unwinding of duplex DNA by translocating in the 3'-5' direction.</text>
        <dbReference type="EC" id="5.6.2.4"/>
    </reaction>
</comment>
<evidence type="ECO:0000259" key="14">
    <source>
        <dbReference type="PROSITE" id="PS51192"/>
    </source>
</evidence>
<dbReference type="GO" id="GO:0005524">
    <property type="term" value="F:ATP binding"/>
    <property type="evidence" value="ECO:0007669"/>
    <property type="project" value="UniProtKB-KW"/>
</dbReference>
<feature type="coiled-coil region" evidence="12">
    <location>
        <begin position="13"/>
        <end position="71"/>
    </location>
</feature>
<dbReference type="AlphaFoldDB" id="A0A0H5QI29"/>
<dbReference type="EC" id="5.6.2.4" evidence="11"/>
<evidence type="ECO:0000256" key="1">
    <source>
        <dbReference type="ARBA" id="ARBA00005446"/>
    </source>
</evidence>
<keyword evidence="5 11" id="KW-0347">Helicase</keyword>
<keyword evidence="8" id="KW-0413">Isomerase</keyword>
<keyword evidence="9 11" id="KW-0539">Nucleus</keyword>
<dbReference type="GO" id="GO:0046872">
    <property type="term" value="F:metal ion binding"/>
    <property type="evidence" value="ECO:0007669"/>
    <property type="project" value="UniProtKB-KW"/>
</dbReference>
<name>A0A0H5QI29_9EUKA</name>
<evidence type="ECO:0000256" key="10">
    <source>
        <dbReference type="ARBA" id="ARBA00034617"/>
    </source>
</evidence>
<evidence type="ECO:0000256" key="13">
    <source>
        <dbReference type="SAM" id="MobiDB-lite"/>
    </source>
</evidence>
<dbReference type="GO" id="GO:0009378">
    <property type="term" value="F:four-way junction helicase activity"/>
    <property type="evidence" value="ECO:0007669"/>
    <property type="project" value="TreeGrafter"/>
</dbReference>
<dbReference type="CDD" id="cd18794">
    <property type="entry name" value="SF2_C_RecQ"/>
    <property type="match status" value="1"/>
</dbReference>
<keyword evidence="4 11" id="KW-0378">Hydrolase</keyword>
<proteinExistence type="inferred from homology"/>
<dbReference type="InterPro" id="IPR011545">
    <property type="entry name" value="DEAD/DEAH_box_helicase_dom"/>
</dbReference>
<dbReference type="GO" id="GO:0016887">
    <property type="term" value="F:ATP hydrolysis activity"/>
    <property type="evidence" value="ECO:0007669"/>
    <property type="project" value="RHEA"/>
</dbReference>
<dbReference type="Gene3D" id="1.10.10.10">
    <property type="entry name" value="Winged helix-like DNA-binding domain superfamily/Winged helix DNA-binding domain"/>
    <property type="match status" value="1"/>
</dbReference>
<dbReference type="GO" id="GO:0005737">
    <property type="term" value="C:cytoplasm"/>
    <property type="evidence" value="ECO:0007669"/>
    <property type="project" value="TreeGrafter"/>
</dbReference>
<dbReference type="FunFam" id="3.40.50.300:FF:001389">
    <property type="entry name" value="ATP-dependent DNA helicase RecQ"/>
    <property type="match status" value="1"/>
</dbReference>